<feature type="region of interest" description="Disordered" evidence="1">
    <location>
        <begin position="551"/>
        <end position="629"/>
    </location>
</feature>
<evidence type="ECO:0000256" key="1">
    <source>
        <dbReference type="SAM" id="MobiDB-lite"/>
    </source>
</evidence>
<proteinExistence type="predicted"/>
<keyword evidence="2" id="KW-1133">Transmembrane helix</keyword>
<evidence type="ECO:0000256" key="2">
    <source>
        <dbReference type="SAM" id="Phobius"/>
    </source>
</evidence>
<dbReference type="PANTHER" id="PTHR35788">
    <property type="entry name" value="EXPORTED PROTEIN-RELATED"/>
    <property type="match status" value="1"/>
</dbReference>
<dbReference type="InterPro" id="IPR007391">
    <property type="entry name" value="Vancomycin_resist_VanW"/>
</dbReference>
<evidence type="ECO:0000259" key="3">
    <source>
        <dbReference type="Pfam" id="PF12229"/>
    </source>
</evidence>
<name>A0A6J6SMF5_9ZZZZ</name>
<evidence type="ECO:0000313" key="4">
    <source>
        <dbReference type="EMBL" id="CAB4736052.1"/>
    </source>
</evidence>
<keyword evidence="2" id="KW-0472">Membrane</keyword>
<sequence>MAEHRRLMTMSAAGNRTKLIIVGAFAALALVYVALIVLSGGGVRQGTVVSGVSIGGMSTADAVATLDATLGKLSRRPIKVEAVGKEFVVKPKDAGLSFDAKATVASATGRTFNPFVMVADLLGQSEVEPVVVVDEQALTSQISGISLAIDRPATEPSITIKDMTAELKPGKNGRALDVEATSAQLVDALLKEREPIAGSVVKVPPMVSQASAEESAALARSAIANPITVTAGDASAKLKPKAIARSLSFTVVGDQLTPQIDGLVLQRALDGKLAGAEVPGRDASFKIVQGKPAVVPSVVGRGVSETELATAVVDVLGNEPPDRTVTVTMAVREPAVTTEQARALGVTEQLSTFTQKFPYAAYRVQNIGQAARNVNGTLLLPGETFSMNDVMKERTEKNGYTVGFVVGSGGVFAEDLGGGVSAATTTVWTGAFFAGLERVSTQAHSIYISRYQPGLEATVAWGIFDMKFKNDTPNAVFITTAMTDTSMNVTFWGTKVYDEIKAEFGPKENIVPFTTIFDKSKTCLGQSGMDGFTIDVDRVFMRDGQEVKRETITTNYRPAPKVKCGKKPKPGQEPGVPGGDVAPSEAPPGQSDSAPAVVSTPTPTPTPQSTKKPKPTPPPVEDAAPAPGR</sequence>
<dbReference type="EMBL" id="CAEZYZ010000003">
    <property type="protein sequence ID" value="CAB4736052.1"/>
    <property type="molecule type" value="Genomic_DNA"/>
</dbReference>
<feature type="domain" description="YoaR-like putative peptidoglycan binding" evidence="3">
    <location>
        <begin position="88"/>
        <end position="192"/>
    </location>
</feature>
<dbReference type="AlphaFoldDB" id="A0A6J6SMF5"/>
<feature type="transmembrane region" description="Helical" evidence="2">
    <location>
        <begin position="20"/>
        <end position="43"/>
    </location>
</feature>
<reference evidence="4" key="1">
    <citation type="submission" date="2020-05" db="EMBL/GenBank/DDBJ databases">
        <authorList>
            <person name="Chiriac C."/>
            <person name="Salcher M."/>
            <person name="Ghai R."/>
            <person name="Kavagutti S V."/>
        </authorList>
    </citation>
    <scope>NUCLEOTIDE SEQUENCE</scope>
</reference>
<dbReference type="Pfam" id="PF12229">
    <property type="entry name" value="PG_binding_4"/>
    <property type="match status" value="2"/>
</dbReference>
<protein>
    <submittedName>
        <fullName evidence="4">Unannotated protein</fullName>
    </submittedName>
</protein>
<dbReference type="InterPro" id="IPR052913">
    <property type="entry name" value="Glycopeptide_resist_protein"/>
</dbReference>
<accession>A0A6J6SMF5</accession>
<keyword evidence="2" id="KW-0812">Transmembrane</keyword>
<dbReference type="InterPro" id="IPR022029">
    <property type="entry name" value="YoaR-like_PG-bd"/>
</dbReference>
<dbReference type="Pfam" id="PF04294">
    <property type="entry name" value="VanW"/>
    <property type="match status" value="1"/>
</dbReference>
<gene>
    <name evidence="4" type="ORF">UFOPK2810_00030</name>
</gene>
<dbReference type="PANTHER" id="PTHR35788:SF1">
    <property type="entry name" value="EXPORTED PROTEIN"/>
    <property type="match status" value="1"/>
</dbReference>
<organism evidence="4">
    <name type="scientific">freshwater metagenome</name>
    <dbReference type="NCBI Taxonomy" id="449393"/>
    <lineage>
        <taxon>unclassified sequences</taxon>
        <taxon>metagenomes</taxon>
        <taxon>ecological metagenomes</taxon>
    </lineage>
</organism>
<feature type="domain" description="YoaR-like putative peptidoglycan binding" evidence="3">
    <location>
        <begin position="233"/>
        <end position="318"/>
    </location>
</feature>